<evidence type="ECO:0000259" key="13">
    <source>
        <dbReference type="SMART" id="SM00382"/>
    </source>
</evidence>
<keyword evidence="15" id="KW-0238">DNA-binding</keyword>
<dbReference type="Proteomes" id="UP000700596">
    <property type="component" value="Unassembled WGS sequence"/>
</dbReference>
<dbReference type="Pfam" id="PF13086">
    <property type="entry name" value="AAA_11"/>
    <property type="match status" value="1"/>
</dbReference>
<evidence type="ECO:0000256" key="4">
    <source>
        <dbReference type="ARBA" id="ARBA00012551"/>
    </source>
</evidence>
<dbReference type="Gene3D" id="2.40.30.270">
    <property type="match status" value="1"/>
</dbReference>
<feature type="region of interest" description="Disordered" evidence="12">
    <location>
        <begin position="423"/>
        <end position="463"/>
    </location>
</feature>
<evidence type="ECO:0000259" key="14">
    <source>
        <dbReference type="SMART" id="SM00487"/>
    </source>
</evidence>
<dbReference type="SMART" id="SM00487">
    <property type="entry name" value="DEXDc"/>
    <property type="match status" value="1"/>
</dbReference>
<dbReference type="InterPro" id="IPR050534">
    <property type="entry name" value="Coronavir_polyprotein_1ab"/>
</dbReference>
<dbReference type="CDD" id="cd18044">
    <property type="entry name" value="DEXXQc_SMUBP2"/>
    <property type="match status" value="1"/>
</dbReference>
<dbReference type="InterPro" id="IPR027417">
    <property type="entry name" value="P-loop_NTPase"/>
</dbReference>
<evidence type="ECO:0000256" key="1">
    <source>
        <dbReference type="ARBA" id="ARBA00004123"/>
    </source>
</evidence>
<proteinExistence type="inferred from homology"/>
<dbReference type="GO" id="GO:0003723">
    <property type="term" value="F:RNA binding"/>
    <property type="evidence" value="ECO:0007669"/>
    <property type="project" value="InterPro"/>
</dbReference>
<dbReference type="PANTHER" id="PTHR43788">
    <property type="entry name" value="DNA2/NAM7 HELICASE FAMILY MEMBER"/>
    <property type="match status" value="1"/>
</dbReference>
<comment type="catalytic activity">
    <reaction evidence="11">
        <text>ATP + H2O = ADP + phosphate + H(+)</text>
        <dbReference type="Rhea" id="RHEA:13065"/>
        <dbReference type="ChEBI" id="CHEBI:15377"/>
        <dbReference type="ChEBI" id="CHEBI:15378"/>
        <dbReference type="ChEBI" id="CHEBI:30616"/>
        <dbReference type="ChEBI" id="CHEBI:43474"/>
        <dbReference type="ChEBI" id="CHEBI:456216"/>
        <dbReference type="EC" id="3.6.4.12"/>
    </reaction>
    <physiologicalReaction direction="left-to-right" evidence="11">
        <dbReference type="Rhea" id="RHEA:13066"/>
    </physiologicalReaction>
</comment>
<dbReference type="Pfam" id="PF13087">
    <property type="entry name" value="AAA_12"/>
    <property type="match status" value="1"/>
</dbReference>
<reference evidence="15" key="1">
    <citation type="journal article" date="2021" name="Nat. Commun.">
        <title>Genetic determinants of endophytism in the Arabidopsis root mycobiome.</title>
        <authorList>
            <person name="Mesny F."/>
            <person name="Miyauchi S."/>
            <person name="Thiergart T."/>
            <person name="Pickel B."/>
            <person name="Atanasova L."/>
            <person name="Karlsson M."/>
            <person name="Huettel B."/>
            <person name="Barry K.W."/>
            <person name="Haridas S."/>
            <person name="Chen C."/>
            <person name="Bauer D."/>
            <person name="Andreopoulos W."/>
            <person name="Pangilinan J."/>
            <person name="LaButti K."/>
            <person name="Riley R."/>
            <person name="Lipzen A."/>
            <person name="Clum A."/>
            <person name="Drula E."/>
            <person name="Henrissat B."/>
            <person name="Kohler A."/>
            <person name="Grigoriev I.V."/>
            <person name="Martin F.M."/>
            <person name="Hacquard S."/>
        </authorList>
    </citation>
    <scope>NUCLEOTIDE SEQUENCE</scope>
    <source>
        <strain evidence="15">MPI-CAGE-CH-0243</strain>
    </source>
</reference>
<keyword evidence="5" id="KW-0963">Cytoplasm</keyword>
<dbReference type="GO" id="GO:0005694">
    <property type="term" value="C:chromosome"/>
    <property type="evidence" value="ECO:0007669"/>
    <property type="project" value="UniProtKB-ARBA"/>
</dbReference>
<dbReference type="GO" id="GO:0043139">
    <property type="term" value="F:5'-3' DNA helicase activity"/>
    <property type="evidence" value="ECO:0007669"/>
    <property type="project" value="TreeGrafter"/>
</dbReference>
<dbReference type="GO" id="GO:0005634">
    <property type="term" value="C:nucleus"/>
    <property type="evidence" value="ECO:0007669"/>
    <property type="project" value="UniProtKB-SubCell"/>
</dbReference>
<dbReference type="FunFam" id="3.40.50.300:FF:000326">
    <property type="entry name" value="P-loop containing nucleoside triphosphate hydrolase"/>
    <property type="match status" value="1"/>
</dbReference>
<dbReference type="GO" id="GO:0003677">
    <property type="term" value="F:DNA binding"/>
    <property type="evidence" value="ECO:0007669"/>
    <property type="project" value="UniProtKB-KW"/>
</dbReference>
<feature type="domain" description="Helicase ATP-binding" evidence="14">
    <location>
        <begin position="200"/>
        <end position="522"/>
    </location>
</feature>
<keyword evidence="8" id="KW-0347">Helicase</keyword>
<keyword evidence="16" id="KW-1185">Reference proteome</keyword>
<dbReference type="SUPFAM" id="SSF52540">
    <property type="entry name" value="P-loop containing nucleoside triphosphate hydrolases"/>
    <property type="match status" value="1"/>
</dbReference>
<keyword evidence="6" id="KW-0547">Nucleotide-binding</keyword>
<dbReference type="InterPro" id="IPR047187">
    <property type="entry name" value="SF1_C_Upf1"/>
</dbReference>
<evidence type="ECO:0000256" key="2">
    <source>
        <dbReference type="ARBA" id="ARBA00004496"/>
    </source>
</evidence>
<evidence type="ECO:0000313" key="16">
    <source>
        <dbReference type="Proteomes" id="UP000700596"/>
    </source>
</evidence>
<keyword evidence="9" id="KW-0067">ATP-binding</keyword>
<dbReference type="CDD" id="cd18808">
    <property type="entry name" value="SF1_C_Upf1"/>
    <property type="match status" value="1"/>
</dbReference>
<evidence type="ECO:0000256" key="5">
    <source>
        <dbReference type="ARBA" id="ARBA00022490"/>
    </source>
</evidence>
<dbReference type="EC" id="3.6.4.12" evidence="4"/>
<dbReference type="GO" id="GO:0005737">
    <property type="term" value="C:cytoplasm"/>
    <property type="evidence" value="ECO:0007669"/>
    <property type="project" value="UniProtKB-SubCell"/>
</dbReference>
<evidence type="ECO:0000256" key="10">
    <source>
        <dbReference type="ARBA" id="ARBA00023242"/>
    </source>
</evidence>
<dbReference type="Pfam" id="PF21138">
    <property type="entry name" value="SMUBP-2_HCS1_1B"/>
    <property type="match status" value="1"/>
</dbReference>
<dbReference type="AlphaFoldDB" id="A0A9P9E5D3"/>
<sequence>MPPNSRPTDIPSFAASQISLLDIELKAELAETDALLSSHTPTSLARAGLAILNLNVSSIRTGLGGKTVVELALDSAVVTKGERANIPEHGIRTGDIISVQEQPSGSAKKTEKRELVKKGAEGVVLRVRRENIEIVLDKEDAEVPSGGKLWMMNQTMTRLQKFQEQDHTPFIDVLFGQGSPSPLPTDLNDPSNPLHKLEWNDPTLNDSQKEAVRFALASREIALIHGPPGTGKTHTLIELILQMLKQNLRLLVCGPSNISVDNIVERLASHKVPMIRLGHPARLLPSVLSHSLDVLTRTSEAAALVQDIRKELDDKQASIRKTRNARERRQIYTDLKDLRKEYREREKGCVDNLVKGSKVVLATLHGSGGFHLKGQEFDVVIVDEASQALEAQCWVPLLWVKASKLILAGDHLQLPPTIKSLNSKDVKAAKKNDAKKKDDKKNRDHKPKAEGDGEKNAEPSIKPAVNSMTLETTLFDRLLGLHGPSIKRMLTTQYRMHEKIMRFPSDELYDSKLMAADFVKDRLLKDLPYEVQDTEDTREPLVFWDTQGGDFAEKREEDEISKGGKGMSLGDSKSNEAEAALVKLHVSKLIDAGVQAEDIAVVTPYNAQLAILSQMLKEAYPGIELGSVDGFQGREKEAVIVSTVRSNAEHEVGFLGEKRRLNVAMTRPRRHLCIVGDSDTVGRGSKFLKNWMDFLEENADLRYPNLADVYVDERQGG</sequence>
<dbReference type="InterPro" id="IPR041679">
    <property type="entry name" value="DNA2/NAM7-like_C"/>
</dbReference>
<accession>A0A9P9E5D3</accession>
<comment type="caution">
    <text evidence="15">The sequence shown here is derived from an EMBL/GenBank/DDBJ whole genome shotgun (WGS) entry which is preliminary data.</text>
</comment>
<evidence type="ECO:0000256" key="3">
    <source>
        <dbReference type="ARBA" id="ARBA00007913"/>
    </source>
</evidence>
<dbReference type="InterPro" id="IPR048761">
    <property type="entry name" value="SMUBP-2_HCS1_1B"/>
</dbReference>
<evidence type="ECO:0000313" key="15">
    <source>
        <dbReference type="EMBL" id="KAH7132225.1"/>
    </source>
</evidence>
<dbReference type="GO" id="GO:0005524">
    <property type="term" value="F:ATP binding"/>
    <property type="evidence" value="ECO:0007669"/>
    <property type="project" value="UniProtKB-KW"/>
</dbReference>
<protein>
    <recommendedName>
        <fullName evidence="4">DNA helicase</fullName>
        <ecNumber evidence="4">3.6.4.12</ecNumber>
    </recommendedName>
</protein>
<dbReference type="Gene3D" id="3.40.50.300">
    <property type="entry name" value="P-loop containing nucleotide triphosphate hydrolases"/>
    <property type="match status" value="2"/>
</dbReference>
<evidence type="ECO:0000256" key="7">
    <source>
        <dbReference type="ARBA" id="ARBA00022801"/>
    </source>
</evidence>
<evidence type="ECO:0000256" key="11">
    <source>
        <dbReference type="ARBA" id="ARBA00048432"/>
    </source>
</evidence>
<evidence type="ECO:0000256" key="12">
    <source>
        <dbReference type="SAM" id="MobiDB-lite"/>
    </source>
</evidence>
<evidence type="ECO:0000256" key="9">
    <source>
        <dbReference type="ARBA" id="ARBA00022840"/>
    </source>
</evidence>
<dbReference type="GO" id="GO:0016787">
    <property type="term" value="F:hydrolase activity"/>
    <property type="evidence" value="ECO:0007669"/>
    <property type="project" value="UniProtKB-KW"/>
</dbReference>
<dbReference type="InterPro" id="IPR041677">
    <property type="entry name" value="DNA2/NAM7_AAA_11"/>
</dbReference>
<comment type="subcellular location">
    <subcellularLocation>
        <location evidence="2">Cytoplasm</location>
    </subcellularLocation>
    <subcellularLocation>
        <location evidence="1">Nucleus</location>
    </subcellularLocation>
</comment>
<keyword evidence="7" id="KW-0378">Hydrolase</keyword>
<dbReference type="PANTHER" id="PTHR43788:SF8">
    <property type="entry name" value="DNA-BINDING PROTEIN SMUBP-2"/>
    <property type="match status" value="1"/>
</dbReference>
<evidence type="ECO:0000256" key="6">
    <source>
        <dbReference type="ARBA" id="ARBA00022741"/>
    </source>
</evidence>
<dbReference type="SMART" id="SM00382">
    <property type="entry name" value="AAA"/>
    <property type="match status" value="1"/>
</dbReference>
<name>A0A9P9E5D3_9PLEO</name>
<keyword evidence="10" id="KW-0539">Nucleus</keyword>
<feature type="compositionally biased region" description="Basic and acidic residues" evidence="12">
    <location>
        <begin position="423"/>
        <end position="457"/>
    </location>
</feature>
<dbReference type="EMBL" id="JAGMWT010000003">
    <property type="protein sequence ID" value="KAH7132225.1"/>
    <property type="molecule type" value="Genomic_DNA"/>
</dbReference>
<dbReference type="InterPro" id="IPR014001">
    <property type="entry name" value="Helicase_ATP-bd"/>
</dbReference>
<comment type="similarity">
    <text evidence="3">Belongs to the DNA2/NAM7 helicase family.</text>
</comment>
<evidence type="ECO:0000256" key="8">
    <source>
        <dbReference type="ARBA" id="ARBA00022806"/>
    </source>
</evidence>
<dbReference type="OrthoDB" id="6513042at2759"/>
<gene>
    <name evidence="15" type="ORF">B0J11DRAFT_548191</name>
</gene>
<organism evidence="15 16">
    <name type="scientific">Dendryphion nanum</name>
    <dbReference type="NCBI Taxonomy" id="256645"/>
    <lineage>
        <taxon>Eukaryota</taxon>
        <taxon>Fungi</taxon>
        <taxon>Dikarya</taxon>
        <taxon>Ascomycota</taxon>
        <taxon>Pezizomycotina</taxon>
        <taxon>Dothideomycetes</taxon>
        <taxon>Pleosporomycetidae</taxon>
        <taxon>Pleosporales</taxon>
        <taxon>Torulaceae</taxon>
        <taxon>Dendryphion</taxon>
    </lineage>
</organism>
<feature type="domain" description="AAA+ ATPase" evidence="13">
    <location>
        <begin position="218"/>
        <end position="679"/>
    </location>
</feature>
<dbReference type="InterPro" id="IPR003593">
    <property type="entry name" value="AAA+_ATPase"/>
</dbReference>